<dbReference type="AlphaFoldDB" id="A0A6V7VTB6"/>
<dbReference type="EMBL" id="CAJEWN010000314">
    <property type="protein sequence ID" value="CAD2178190.1"/>
    <property type="molecule type" value="Genomic_DNA"/>
</dbReference>
<keyword evidence="2" id="KW-0812">Transmembrane</keyword>
<dbReference type="Proteomes" id="UP000580250">
    <property type="component" value="Unassembled WGS sequence"/>
</dbReference>
<protein>
    <submittedName>
        <fullName evidence="3">Uncharacterized protein</fullName>
    </submittedName>
</protein>
<keyword evidence="2" id="KW-1133">Transmembrane helix</keyword>
<feature type="region of interest" description="Disordered" evidence="1">
    <location>
        <begin position="247"/>
        <end position="281"/>
    </location>
</feature>
<evidence type="ECO:0000256" key="1">
    <source>
        <dbReference type="SAM" id="MobiDB-lite"/>
    </source>
</evidence>
<gene>
    <name evidence="3" type="ORF">MENT_LOCUS30116</name>
</gene>
<name>A0A6V7VTB6_MELEN</name>
<evidence type="ECO:0000256" key="2">
    <source>
        <dbReference type="SAM" id="Phobius"/>
    </source>
</evidence>
<reference evidence="3 4" key="1">
    <citation type="submission" date="2020-08" db="EMBL/GenBank/DDBJ databases">
        <authorList>
            <person name="Koutsovoulos G."/>
            <person name="Danchin GJ E."/>
        </authorList>
    </citation>
    <scope>NUCLEOTIDE SEQUENCE [LARGE SCALE GENOMIC DNA]</scope>
</reference>
<evidence type="ECO:0000313" key="4">
    <source>
        <dbReference type="Proteomes" id="UP000580250"/>
    </source>
</evidence>
<organism evidence="3 4">
    <name type="scientific">Meloidogyne enterolobii</name>
    <name type="common">Root-knot nematode worm</name>
    <name type="synonym">Meloidogyne mayaguensis</name>
    <dbReference type="NCBI Taxonomy" id="390850"/>
    <lineage>
        <taxon>Eukaryota</taxon>
        <taxon>Metazoa</taxon>
        <taxon>Ecdysozoa</taxon>
        <taxon>Nematoda</taxon>
        <taxon>Chromadorea</taxon>
        <taxon>Rhabditida</taxon>
        <taxon>Tylenchina</taxon>
        <taxon>Tylenchomorpha</taxon>
        <taxon>Tylenchoidea</taxon>
        <taxon>Meloidogynidae</taxon>
        <taxon>Meloidogyninae</taxon>
        <taxon>Meloidogyne</taxon>
    </lineage>
</organism>
<sequence length="281" mass="31964">MQNLRTIDIGPRTTSQAATMCPEQQECGGGLYVAIGIAASGVFFGIVIAVLVWLLMREKAGKDKKKGGKQDAERAEERLLALYKAEEKTKGKKVVGTFAAWKKNRKESETKTAVGLPSSEDELAAIWKKVEKKKAMDKLQYLVDQFEKRKDKELLEREYNPELKKKGLAVVGSFEEWKKNKNIAARFTLDDGTRTAIEYEQPKVIEKIVEVERIIIEKPEEWTIEENPTIEEQERLAEIKAANRGAVDGVEVPMSEEEQEVDERWIPPSEPNNNPKEMDWL</sequence>
<accession>A0A6V7VTB6</accession>
<proteinExistence type="predicted"/>
<feature type="transmembrane region" description="Helical" evidence="2">
    <location>
        <begin position="32"/>
        <end position="56"/>
    </location>
</feature>
<keyword evidence="2" id="KW-0472">Membrane</keyword>
<comment type="caution">
    <text evidence="3">The sequence shown here is derived from an EMBL/GenBank/DDBJ whole genome shotgun (WGS) entry which is preliminary data.</text>
</comment>
<evidence type="ECO:0000313" key="3">
    <source>
        <dbReference type="EMBL" id="CAD2178190.1"/>
    </source>
</evidence>